<dbReference type="InterPro" id="IPR036390">
    <property type="entry name" value="WH_DNA-bd_sf"/>
</dbReference>
<dbReference type="InterPro" id="IPR036388">
    <property type="entry name" value="WH-like_DNA-bd_sf"/>
</dbReference>
<feature type="domain" description="HTH marR-type" evidence="4">
    <location>
        <begin position="6"/>
        <end position="144"/>
    </location>
</feature>
<evidence type="ECO:0000256" key="2">
    <source>
        <dbReference type="ARBA" id="ARBA00023125"/>
    </source>
</evidence>
<dbReference type="Proteomes" id="UP000245845">
    <property type="component" value="Unassembled WGS sequence"/>
</dbReference>
<dbReference type="RefSeq" id="WP_109729629.1">
    <property type="nucleotide sequence ID" value="NZ_BAAACK010000007.1"/>
</dbReference>
<keyword evidence="6" id="KW-1185">Reference proteome</keyword>
<evidence type="ECO:0000313" key="6">
    <source>
        <dbReference type="Proteomes" id="UP000245845"/>
    </source>
</evidence>
<dbReference type="OrthoDB" id="34291at2"/>
<dbReference type="GO" id="GO:0003677">
    <property type="term" value="F:DNA binding"/>
    <property type="evidence" value="ECO:0007669"/>
    <property type="project" value="UniProtKB-KW"/>
</dbReference>
<name>A0A2Y9C9K2_9FIRM</name>
<protein>
    <submittedName>
        <fullName evidence="5">DNA-binding MarR family transcriptional regulator</fullName>
    </submittedName>
</protein>
<keyword evidence="2 5" id="KW-0238">DNA-binding</keyword>
<dbReference type="Gene3D" id="1.10.10.10">
    <property type="entry name" value="Winged helix-like DNA-binding domain superfamily/Winged helix DNA-binding domain"/>
    <property type="match status" value="1"/>
</dbReference>
<dbReference type="InterPro" id="IPR000835">
    <property type="entry name" value="HTH_MarR-typ"/>
</dbReference>
<evidence type="ECO:0000256" key="1">
    <source>
        <dbReference type="ARBA" id="ARBA00023015"/>
    </source>
</evidence>
<dbReference type="PANTHER" id="PTHR35790:SF4">
    <property type="entry name" value="HTH-TYPE TRANSCRIPTIONAL REGULATOR PCHR"/>
    <property type="match status" value="1"/>
</dbReference>
<dbReference type="PROSITE" id="PS50995">
    <property type="entry name" value="HTH_MARR_2"/>
    <property type="match status" value="1"/>
</dbReference>
<dbReference type="EMBL" id="QGDL01000001">
    <property type="protein sequence ID" value="PWJ32279.1"/>
    <property type="molecule type" value="Genomic_DNA"/>
</dbReference>
<sequence length="150" mass="16966">MNNLPVDQLCELFLQTINQYSALEKSTHTYDVEPKIYLAEIHTIVAIRAHENINITDLAKLQGTSRSAASQAVSRLVKKGFIEKRVSPDTDNEVILSLTEKGEKVSDLHDKQHILLREKLTAILNKYPPETVDILSSLAIDVQKMWKELS</sequence>
<accession>A0A2Y9C9K2</accession>
<proteinExistence type="predicted"/>
<comment type="caution">
    <text evidence="5">The sequence shown here is derived from an EMBL/GenBank/DDBJ whole genome shotgun (WGS) entry which is preliminary data.</text>
</comment>
<organism evidence="5 6">
    <name type="scientific">Faecalicatena orotica</name>
    <dbReference type="NCBI Taxonomy" id="1544"/>
    <lineage>
        <taxon>Bacteria</taxon>
        <taxon>Bacillati</taxon>
        <taxon>Bacillota</taxon>
        <taxon>Clostridia</taxon>
        <taxon>Lachnospirales</taxon>
        <taxon>Lachnospiraceae</taxon>
        <taxon>Faecalicatena</taxon>
    </lineage>
</organism>
<evidence type="ECO:0000313" key="5">
    <source>
        <dbReference type="EMBL" id="PWJ32279.1"/>
    </source>
</evidence>
<dbReference type="SUPFAM" id="SSF46785">
    <property type="entry name" value="Winged helix' DNA-binding domain"/>
    <property type="match status" value="1"/>
</dbReference>
<keyword evidence="1" id="KW-0805">Transcription regulation</keyword>
<dbReference type="PANTHER" id="PTHR35790">
    <property type="entry name" value="HTH-TYPE TRANSCRIPTIONAL REGULATOR PCHR"/>
    <property type="match status" value="1"/>
</dbReference>
<evidence type="ECO:0000256" key="3">
    <source>
        <dbReference type="ARBA" id="ARBA00023163"/>
    </source>
</evidence>
<dbReference type="InterPro" id="IPR052067">
    <property type="entry name" value="Metal_resp_HTH_trans_reg"/>
</dbReference>
<dbReference type="GO" id="GO:0003700">
    <property type="term" value="F:DNA-binding transcription factor activity"/>
    <property type="evidence" value="ECO:0007669"/>
    <property type="project" value="InterPro"/>
</dbReference>
<gene>
    <name evidence="5" type="ORF">A8806_101567</name>
</gene>
<dbReference type="SMART" id="SM00347">
    <property type="entry name" value="HTH_MARR"/>
    <property type="match status" value="1"/>
</dbReference>
<dbReference type="AlphaFoldDB" id="A0A2Y9C9K2"/>
<dbReference type="Pfam" id="PF01047">
    <property type="entry name" value="MarR"/>
    <property type="match status" value="1"/>
</dbReference>
<reference evidence="5 6" key="1">
    <citation type="submission" date="2018-05" db="EMBL/GenBank/DDBJ databases">
        <title>The Hungate 1000. A catalogue of reference genomes from the rumen microbiome.</title>
        <authorList>
            <person name="Kelly W."/>
        </authorList>
    </citation>
    <scope>NUCLEOTIDE SEQUENCE [LARGE SCALE GENOMIC DNA]</scope>
    <source>
        <strain evidence="5 6">NLAE-zl-C242</strain>
    </source>
</reference>
<keyword evidence="3" id="KW-0804">Transcription</keyword>
<evidence type="ECO:0000259" key="4">
    <source>
        <dbReference type="PROSITE" id="PS50995"/>
    </source>
</evidence>